<protein>
    <recommendedName>
        <fullName evidence="5">Methyltransferase type 12 domain-containing protein</fullName>
    </recommendedName>
</protein>
<dbReference type="InterPro" id="IPR029063">
    <property type="entry name" value="SAM-dependent_MTases_sf"/>
</dbReference>
<dbReference type="SUPFAM" id="SSF53335">
    <property type="entry name" value="S-adenosyl-L-methionine-dependent methyltransferases"/>
    <property type="match status" value="1"/>
</dbReference>
<evidence type="ECO:0000313" key="6">
    <source>
        <dbReference type="EMBL" id="KAF5367609.1"/>
    </source>
</evidence>
<evidence type="ECO:0000259" key="5">
    <source>
        <dbReference type="Pfam" id="PF08242"/>
    </source>
</evidence>
<comment type="caution">
    <text evidence="6">The sequence shown here is derived from an EMBL/GenBank/DDBJ whole genome shotgun (WGS) entry which is preliminary data.</text>
</comment>
<accession>A0A8H5GM73</accession>
<evidence type="ECO:0000313" key="7">
    <source>
        <dbReference type="Proteomes" id="UP000518752"/>
    </source>
</evidence>
<evidence type="ECO:0000256" key="1">
    <source>
        <dbReference type="ARBA" id="ARBA00009725"/>
    </source>
</evidence>
<keyword evidence="2" id="KW-0489">Methyltransferase</keyword>
<proteinExistence type="inferred from homology"/>
<reference evidence="6 7" key="1">
    <citation type="journal article" date="2020" name="ISME J.">
        <title>Uncovering the hidden diversity of litter-decomposition mechanisms in mushroom-forming fungi.</title>
        <authorList>
            <person name="Floudas D."/>
            <person name="Bentzer J."/>
            <person name="Ahren D."/>
            <person name="Johansson T."/>
            <person name="Persson P."/>
            <person name="Tunlid A."/>
        </authorList>
    </citation>
    <scope>NUCLEOTIDE SEQUENCE [LARGE SCALE GENOMIC DNA]</scope>
    <source>
        <strain evidence="6 7">CBS 406.79</strain>
    </source>
</reference>
<sequence length="453" mass="50188">MNSTEIVDLTDEQPPYQQPEKKLTSSVHDLNAKDPPFGSRFLLDPTLTFTQNAWDHVPPPADQGNSIAASLARQRAAPVPDSERSKLNSKPANFWNNFYKNNEANFFKDRKWLFNEFPDLISASKPGAGSLKIAEIGCGAGNSIFPVLAANQNPELELYAYDYSGHAVKLVQRNPLYTSPPCGTIHSAVWDLSSFSFNSDNLDSDSLPPGLSPASVDIVILVFVLSALHPDEWAFAIQNIHRILKPGGKVLFRDYGRYDLTQLRFKNGRLMGDNFYKRGDGTRVYFFELDELSLFFTGEWLSKEDKQRANYGTNVKHVVEEEEEGDESGTPLGGGLTLVSTTVGTPDPDPESSATVASVDTLNISTSLKEGVTHGEVEPEPQAAAEEIHPNLLDPSFPSRSRSRTSSSVSDSNSVSSPLFTALSIGIDRRLIVNRKRQLKMYRVWMQGIFQRV</sequence>
<organism evidence="6 7">
    <name type="scientific">Collybiopsis confluens</name>
    <dbReference type="NCBI Taxonomy" id="2823264"/>
    <lineage>
        <taxon>Eukaryota</taxon>
        <taxon>Fungi</taxon>
        <taxon>Dikarya</taxon>
        <taxon>Basidiomycota</taxon>
        <taxon>Agaricomycotina</taxon>
        <taxon>Agaricomycetes</taxon>
        <taxon>Agaricomycetidae</taxon>
        <taxon>Agaricales</taxon>
        <taxon>Marasmiineae</taxon>
        <taxon>Omphalotaceae</taxon>
        <taxon>Collybiopsis</taxon>
    </lineage>
</organism>
<dbReference type="InterPro" id="IPR026113">
    <property type="entry name" value="METTL2/6/8-like"/>
</dbReference>
<feature type="region of interest" description="Disordered" evidence="4">
    <location>
        <begin position="387"/>
        <end position="416"/>
    </location>
</feature>
<keyword evidence="3" id="KW-0808">Transferase</keyword>
<feature type="compositionally biased region" description="Low complexity" evidence="4">
    <location>
        <begin position="395"/>
        <end position="416"/>
    </location>
</feature>
<dbReference type="EMBL" id="JAACJN010000142">
    <property type="protein sequence ID" value="KAF5367609.1"/>
    <property type="molecule type" value="Genomic_DNA"/>
</dbReference>
<feature type="region of interest" description="Disordered" evidence="4">
    <location>
        <begin position="320"/>
        <end position="356"/>
    </location>
</feature>
<dbReference type="PIRSF" id="PIRSF037755">
    <property type="entry name" value="Mettl2_prd"/>
    <property type="match status" value="1"/>
</dbReference>
<feature type="region of interest" description="Disordered" evidence="4">
    <location>
        <begin position="1"/>
        <end position="30"/>
    </location>
</feature>
<name>A0A8H5GM73_9AGAR</name>
<dbReference type="Gene3D" id="3.40.50.150">
    <property type="entry name" value="Vaccinia Virus protein VP39"/>
    <property type="match status" value="1"/>
</dbReference>
<evidence type="ECO:0000256" key="3">
    <source>
        <dbReference type="ARBA" id="ARBA00022679"/>
    </source>
</evidence>
<evidence type="ECO:0000256" key="2">
    <source>
        <dbReference type="ARBA" id="ARBA00022603"/>
    </source>
</evidence>
<dbReference type="PANTHER" id="PTHR22809">
    <property type="entry name" value="METHYLTRANSFERASE-RELATED"/>
    <property type="match status" value="1"/>
</dbReference>
<dbReference type="Proteomes" id="UP000518752">
    <property type="component" value="Unassembled WGS sequence"/>
</dbReference>
<dbReference type="InterPro" id="IPR013217">
    <property type="entry name" value="Methyltransf_12"/>
</dbReference>
<dbReference type="Pfam" id="PF08242">
    <property type="entry name" value="Methyltransf_12"/>
    <property type="match status" value="1"/>
</dbReference>
<dbReference type="OrthoDB" id="417697at2759"/>
<dbReference type="CDD" id="cd02440">
    <property type="entry name" value="AdoMet_MTases"/>
    <property type="match status" value="1"/>
</dbReference>
<feature type="domain" description="Methyltransferase type 12" evidence="5">
    <location>
        <begin position="135"/>
        <end position="249"/>
    </location>
</feature>
<gene>
    <name evidence="6" type="ORF">D9757_010639</name>
</gene>
<dbReference type="GO" id="GO:0052735">
    <property type="term" value="F:tRNA (cytidine-3-)-methyltransferase activity"/>
    <property type="evidence" value="ECO:0007669"/>
    <property type="project" value="TreeGrafter"/>
</dbReference>
<evidence type="ECO:0000256" key="4">
    <source>
        <dbReference type="SAM" id="MobiDB-lite"/>
    </source>
</evidence>
<dbReference type="AlphaFoldDB" id="A0A8H5GM73"/>
<keyword evidence="7" id="KW-1185">Reference proteome</keyword>
<dbReference type="PANTHER" id="PTHR22809:SF11">
    <property type="entry name" value="TRNA N(3)-METHYLCYTIDINE METHYLTRANSFERASE METTL2"/>
    <property type="match status" value="1"/>
</dbReference>
<feature type="compositionally biased region" description="Low complexity" evidence="4">
    <location>
        <begin position="337"/>
        <end position="346"/>
    </location>
</feature>
<comment type="similarity">
    <text evidence="1">Belongs to the methyltransferase superfamily. METL family.</text>
</comment>
<dbReference type="GO" id="GO:0032259">
    <property type="term" value="P:methylation"/>
    <property type="evidence" value="ECO:0007669"/>
    <property type="project" value="UniProtKB-KW"/>
</dbReference>